<dbReference type="CDD" id="cd00093">
    <property type="entry name" value="HTH_XRE"/>
    <property type="match status" value="1"/>
</dbReference>
<reference evidence="2 3" key="1">
    <citation type="submission" date="2017-09" db="EMBL/GenBank/DDBJ databases">
        <title>Depth-based differentiation of microbial function through sediment-hosted aquifers and enrichment of novel symbionts in the deep terrestrial subsurface.</title>
        <authorList>
            <person name="Probst A.J."/>
            <person name="Ladd B."/>
            <person name="Jarett J.K."/>
            <person name="Geller-Mcgrath D.E."/>
            <person name="Sieber C.M."/>
            <person name="Emerson J.B."/>
            <person name="Anantharaman K."/>
            <person name="Thomas B.C."/>
            <person name="Malmstrom R."/>
            <person name="Stieglmeier M."/>
            <person name="Klingl A."/>
            <person name="Woyke T."/>
            <person name="Ryan C.M."/>
            <person name="Banfield J.F."/>
        </authorList>
    </citation>
    <scope>NUCLEOTIDE SEQUENCE [LARGE SCALE GENOMIC DNA]</scope>
    <source>
        <strain evidence="2">CG23_combo_of_CG06-09_8_20_14_all_47_9</strain>
    </source>
</reference>
<dbReference type="Pfam" id="PF01381">
    <property type="entry name" value="HTH_3"/>
    <property type="match status" value="1"/>
</dbReference>
<dbReference type="Proteomes" id="UP000231081">
    <property type="component" value="Unassembled WGS sequence"/>
</dbReference>
<organism evidence="2 3">
    <name type="scientific">Candidatus Beckwithbacteria bacterium CG23_combo_of_CG06-09_8_20_14_all_47_9</name>
    <dbReference type="NCBI Taxonomy" id="1974498"/>
    <lineage>
        <taxon>Bacteria</taxon>
        <taxon>Candidatus Beckwithiibacteriota</taxon>
    </lineage>
</organism>
<evidence type="ECO:0000259" key="1">
    <source>
        <dbReference type="PROSITE" id="PS50943"/>
    </source>
</evidence>
<evidence type="ECO:0000313" key="3">
    <source>
        <dbReference type="Proteomes" id="UP000231081"/>
    </source>
</evidence>
<name>A0A2H0B3M9_9BACT</name>
<dbReference type="SMART" id="SM00530">
    <property type="entry name" value="HTH_XRE"/>
    <property type="match status" value="1"/>
</dbReference>
<dbReference type="PROSITE" id="PS50943">
    <property type="entry name" value="HTH_CROC1"/>
    <property type="match status" value="1"/>
</dbReference>
<dbReference type="EMBL" id="PCSQ01000067">
    <property type="protein sequence ID" value="PIP52266.1"/>
    <property type="molecule type" value="Genomic_DNA"/>
</dbReference>
<dbReference type="Gene3D" id="1.10.260.40">
    <property type="entry name" value="lambda repressor-like DNA-binding domains"/>
    <property type="match status" value="1"/>
</dbReference>
<comment type="caution">
    <text evidence="2">The sequence shown here is derived from an EMBL/GenBank/DDBJ whole genome shotgun (WGS) entry which is preliminary data.</text>
</comment>
<evidence type="ECO:0000313" key="2">
    <source>
        <dbReference type="EMBL" id="PIP52266.1"/>
    </source>
</evidence>
<dbReference type="GO" id="GO:0003677">
    <property type="term" value="F:DNA binding"/>
    <property type="evidence" value="ECO:0007669"/>
    <property type="project" value="InterPro"/>
</dbReference>
<sequence>MDWDSHKKQLLKKPGFQKALEKNRLEYEIARAVILARAKYKFSQKQLAGKLKTQQSVISRLETAQTTPSLSFLQRLAAVFNGKIRISFEGF</sequence>
<proteinExistence type="predicted"/>
<dbReference type="InterPro" id="IPR010982">
    <property type="entry name" value="Lambda_DNA-bd_dom_sf"/>
</dbReference>
<dbReference type="InterPro" id="IPR001387">
    <property type="entry name" value="Cro/C1-type_HTH"/>
</dbReference>
<feature type="domain" description="HTH cro/C1-type" evidence="1">
    <location>
        <begin position="33"/>
        <end position="91"/>
    </location>
</feature>
<protein>
    <submittedName>
        <fullName evidence="2">Transcriptional regulator</fullName>
    </submittedName>
</protein>
<dbReference type="SUPFAM" id="SSF47413">
    <property type="entry name" value="lambda repressor-like DNA-binding domains"/>
    <property type="match status" value="1"/>
</dbReference>
<gene>
    <name evidence="2" type="ORF">COX09_02545</name>
</gene>
<dbReference type="AlphaFoldDB" id="A0A2H0B3M9"/>
<accession>A0A2H0B3M9</accession>